<proteinExistence type="predicted"/>
<feature type="signal peptide" evidence="1">
    <location>
        <begin position="1"/>
        <end position="21"/>
    </location>
</feature>
<comment type="caution">
    <text evidence="2">The sequence shown here is derived from an EMBL/GenBank/DDBJ whole genome shotgun (WGS) entry which is preliminary data.</text>
</comment>
<dbReference type="EMBL" id="JAHLJV010000038">
    <property type="protein sequence ID" value="KAK1586171.1"/>
    <property type="molecule type" value="Genomic_DNA"/>
</dbReference>
<dbReference type="Gene3D" id="3.40.390.10">
    <property type="entry name" value="Collagenase (Catalytic Domain)"/>
    <property type="match status" value="1"/>
</dbReference>
<reference evidence="2" key="1">
    <citation type="submission" date="2021-06" db="EMBL/GenBank/DDBJ databases">
        <title>Comparative genomics, transcriptomics and evolutionary studies reveal genomic signatures of adaptation to plant cell wall in hemibiotrophic fungi.</title>
        <authorList>
            <consortium name="DOE Joint Genome Institute"/>
            <person name="Baroncelli R."/>
            <person name="Diaz J.F."/>
            <person name="Benocci T."/>
            <person name="Peng M."/>
            <person name="Battaglia E."/>
            <person name="Haridas S."/>
            <person name="Andreopoulos W."/>
            <person name="Labutti K."/>
            <person name="Pangilinan J."/>
            <person name="Floch G.L."/>
            <person name="Makela M.R."/>
            <person name="Henrissat B."/>
            <person name="Grigoriev I.V."/>
            <person name="Crouch J.A."/>
            <person name="De Vries R.P."/>
            <person name="Sukno S.A."/>
            <person name="Thon M.R."/>
        </authorList>
    </citation>
    <scope>NUCLEOTIDE SEQUENCE</scope>
    <source>
        <strain evidence="2">CBS 125086</strain>
    </source>
</reference>
<protein>
    <recommendedName>
        <fullName evidence="4">Lysine-specific metallo-endopeptidase domain-containing protein</fullName>
    </recommendedName>
</protein>
<sequence>MFAILLFFLPLLISATPLSDADIETRDLNTFDKVFWVNRGRYQCTSGQKADILAAINEAQVIVKKAVTALSLSRSEKSKAYVTWFGKGNASPQTRLSIFQHNYQSVATNLVPPTLPLRLEEVGWDVPFPATKKSLVYACEPEDVLINGQRMFAITRTANSGVPDFGPTYVSFYPEFFTQTTGLRIEEASKQWRLQNKLDNEVAYIRSLTLIHEFQHMSRVTGLGRHCIDVQHPTIESASCYSVDW</sequence>
<evidence type="ECO:0000256" key="1">
    <source>
        <dbReference type="SAM" id="SignalP"/>
    </source>
</evidence>
<accession>A0AAD8PXZ4</accession>
<gene>
    <name evidence="2" type="ORF">LY79DRAFT_660124</name>
</gene>
<keyword evidence="1" id="KW-0732">Signal</keyword>
<dbReference type="GO" id="GO:0008237">
    <property type="term" value="F:metallopeptidase activity"/>
    <property type="evidence" value="ECO:0007669"/>
    <property type="project" value="InterPro"/>
</dbReference>
<keyword evidence="3" id="KW-1185">Reference proteome</keyword>
<dbReference type="Proteomes" id="UP001230504">
    <property type="component" value="Unassembled WGS sequence"/>
</dbReference>
<dbReference type="GeneID" id="85447004"/>
<name>A0AAD8PXZ4_9PEZI</name>
<organism evidence="2 3">
    <name type="scientific">Colletotrichum navitas</name>
    <dbReference type="NCBI Taxonomy" id="681940"/>
    <lineage>
        <taxon>Eukaryota</taxon>
        <taxon>Fungi</taxon>
        <taxon>Dikarya</taxon>
        <taxon>Ascomycota</taxon>
        <taxon>Pezizomycotina</taxon>
        <taxon>Sordariomycetes</taxon>
        <taxon>Hypocreomycetidae</taxon>
        <taxon>Glomerellales</taxon>
        <taxon>Glomerellaceae</taxon>
        <taxon>Colletotrichum</taxon>
        <taxon>Colletotrichum graminicola species complex</taxon>
    </lineage>
</organism>
<dbReference type="SUPFAM" id="SSF55486">
    <property type="entry name" value="Metalloproteases ('zincins'), catalytic domain"/>
    <property type="match status" value="1"/>
</dbReference>
<dbReference type="InterPro" id="IPR024079">
    <property type="entry name" value="MetalloPept_cat_dom_sf"/>
</dbReference>
<dbReference type="RefSeq" id="XP_060413129.1">
    <property type="nucleotide sequence ID" value="XM_060562764.1"/>
</dbReference>
<dbReference type="AlphaFoldDB" id="A0AAD8PXZ4"/>
<evidence type="ECO:0008006" key="4">
    <source>
        <dbReference type="Google" id="ProtNLM"/>
    </source>
</evidence>
<evidence type="ECO:0000313" key="2">
    <source>
        <dbReference type="EMBL" id="KAK1586171.1"/>
    </source>
</evidence>
<feature type="chain" id="PRO_5041908556" description="Lysine-specific metallo-endopeptidase domain-containing protein" evidence="1">
    <location>
        <begin position="22"/>
        <end position="245"/>
    </location>
</feature>
<evidence type="ECO:0000313" key="3">
    <source>
        <dbReference type="Proteomes" id="UP001230504"/>
    </source>
</evidence>